<proteinExistence type="predicted"/>
<organism evidence="2 3">
    <name type="scientific">Alligator mississippiensis</name>
    <name type="common">American alligator</name>
    <dbReference type="NCBI Taxonomy" id="8496"/>
    <lineage>
        <taxon>Eukaryota</taxon>
        <taxon>Metazoa</taxon>
        <taxon>Chordata</taxon>
        <taxon>Craniata</taxon>
        <taxon>Vertebrata</taxon>
        <taxon>Euteleostomi</taxon>
        <taxon>Archelosauria</taxon>
        <taxon>Archosauria</taxon>
        <taxon>Crocodylia</taxon>
        <taxon>Alligatoridae</taxon>
        <taxon>Alligatorinae</taxon>
        <taxon>Alligator</taxon>
    </lineage>
</organism>
<dbReference type="InterPro" id="IPR036051">
    <property type="entry name" value="KRAB_dom_sf"/>
</dbReference>
<dbReference type="SUPFAM" id="SSF109640">
    <property type="entry name" value="KRAB domain (Kruppel-associated box)"/>
    <property type="match status" value="1"/>
</dbReference>
<dbReference type="Pfam" id="PF01352">
    <property type="entry name" value="KRAB"/>
    <property type="match status" value="1"/>
</dbReference>
<keyword evidence="3" id="KW-1185">Reference proteome</keyword>
<dbReference type="eggNOG" id="KOG1721">
    <property type="taxonomic scope" value="Eukaryota"/>
</dbReference>
<sequence length="76" mass="8751">MAAQFQEAFEDLALFFTRKEWELLGDGDKEVSCKHHLIQSAGHLSSWQVTVITVIKKWAECRALILVLTTVEFEQE</sequence>
<dbReference type="GO" id="GO:0006355">
    <property type="term" value="P:regulation of DNA-templated transcription"/>
    <property type="evidence" value="ECO:0007669"/>
    <property type="project" value="InterPro"/>
</dbReference>
<name>A0A151MS41_ALLMI</name>
<dbReference type="EMBL" id="AKHW03005250">
    <property type="protein sequence ID" value="KYO27239.1"/>
    <property type="molecule type" value="Genomic_DNA"/>
</dbReference>
<accession>A0A151MS41</accession>
<dbReference type="AlphaFoldDB" id="A0A151MS41"/>
<gene>
    <name evidence="2" type="ORF">Y1Q_0011191</name>
</gene>
<feature type="domain" description="KRAB" evidence="1">
    <location>
        <begin position="9"/>
        <end position="29"/>
    </location>
</feature>
<comment type="caution">
    <text evidence="2">The sequence shown here is derived from an EMBL/GenBank/DDBJ whole genome shotgun (WGS) entry which is preliminary data.</text>
</comment>
<dbReference type="InterPro" id="IPR001909">
    <property type="entry name" value="KRAB"/>
</dbReference>
<dbReference type="Proteomes" id="UP000050525">
    <property type="component" value="Unassembled WGS sequence"/>
</dbReference>
<protein>
    <recommendedName>
        <fullName evidence="1">KRAB domain-containing protein</fullName>
    </recommendedName>
</protein>
<reference evidence="2 3" key="1">
    <citation type="journal article" date="2012" name="Genome Biol.">
        <title>Sequencing three crocodilian genomes to illuminate the evolution of archosaurs and amniotes.</title>
        <authorList>
            <person name="St John J.A."/>
            <person name="Braun E.L."/>
            <person name="Isberg S.R."/>
            <person name="Miles L.G."/>
            <person name="Chong A.Y."/>
            <person name="Gongora J."/>
            <person name="Dalzell P."/>
            <person name="Moran C."/>
            <person name="Bed'hom B."/>
            <person name="Abzhanov A."/>
            <person name="Burgess S.C."/>
            <person name="Cooksey A.M."/>
            <person name="Castoe T.A."/>
            <person name="Crawford N.G."/>
            <person name="Densmore L.D."/>
            <person name="Drew J.C."/>
            <person name="Edwards S.V."/>
            <person name="Faircloth B.C."/>
            <person name="Fujita M.K."/>
            <person name="Greenwold M.J."/>
            <person name="Hoffmann F.G."/>
            <person name="Howard J.M."/>
            <person name="Iguchi T."/>
            <person name="Janes D.E."/>
            <person name="Khan S.Y."/>
            <person name="Kohno S."/>
            <person name="de Koning A.J."/>
            <person name="Lance S.L."/>
            <person name="McCarthy F.M."/>
            <person name="McCormack J.E."/>
            <person name="Merchant M.E."/>
            <person name="Peterson D.G."/>
            <person name="Pollock D.D."/>
            <person name="Pourmand N."/>
            <person name="Raney B.J."/>
            <person name="Roessler K.A."/>
            <person name="Sanford J.R."/>
            <person name="Sawyer R.H."/>
            <person name="Schmidt C.J."/>
            <person name="Triplett E.W."/>
            <person name="Tuberville T.D."/>
            <person name="Venegas-Anaya M."/>
            <person name="Howard J.T."/>
            <person name="Jarvis E.D."/>
            <person name="Guillette L.J.Jr."/>
            <person name="Glenn T.C."/>
            <person name="Green R.E."/>
            <person name="Ray D.A."/>
        </authorList>
    </citation>
    <scope>NUCLEOTIDE SEQUENCE [LARGE SCALE GENOMIC DNA]</scope>
    <source>
        <strain evidence="2">KSC_2009_1</strain>
    </source>
</reference>
<evidence type="ECO:0000313" key="2">
    <source>
        <dbReference type="EMBL" id="KYO27239.1"/>
    </source>
</evidence>
<evidence type="ECO:0000259" key="1">
    <source>
        <dbReference type="Pfam" id="PF01352"/>
    </source>
</evidence>
<evidence type="ECO:0000313" key="3">
    <source>
        <dbReference type="Proteomes" id="UP000050525"/>
    </source>
</evidence>